<evidence type="ECO:0000313" key="4">
    <source>
        <dbReference type="Proteomes" id="UP000092460"/>
    </source>
</evidence>
<protein>
    <submittedName>
        <fullName evidence="3">Uncharacterized protein</fullName>
    </submittedName>
</protein>
<keyword evidence="2" id="KW-0812">Transmembrane</keyword>
<keyword evidence="2" id="KW-1133">Transmembrane helix</keyword>
<feature type="coiled-coil region" evidence="1">
    <location>
        <begin position="77"/>
        <end position="132"/>
    </location>
</feature>
<dbReference type="Proteomes" id="UP000092460">
    <property type="component" value="Unassembled WGS sequence"/>
</dbReference>
<keyword evidence="2" id="KW-0472">Membrane</keyword>
<keyword evidence="4" id="KW-1185">Reference proteome</keyword>
<feature type="transmembrane region" description="Helical" evidence="2">
    <location>
        <begin position="37"/>
        <end position="58"/>
    </location>
</feature>
<name>A0A1B0BA55_9MUSC</name>
<reference evidence="3" key="2">
    <citation type="submission" date="2020-05" db="UniProtKB">
        <authorList>
            <consortium name="EnsemblMetazoa"/>
        </authorList>
    </citation>
    <scope>IDENTIFICATION</scope>
    <source>
        <strain evidence="3">IAEA</strain>
    </source>
</reference>
<keyword evidence="1" id="KW-0175">Coiled coil</keyword>
<organism evidence="3 4">
    <name type="scientific">Glossina palpalis gambiensis</name>
    <dbReference type="NCBI Taxonomy" id="67801"/>
    <lineage>
        <taxon>Eukaryota</taxon>
        <taxon>Metazoa</taxon>
        <taxon>Ecdysozoa</taxon>
        <taxon>Arthropoda</taxon>
        <taxon>Hexapoda</taxon>
        <taxon>Insecta</taxon>
        <taxon>Pterygota</taxon>
        <taxon>Neoptera</taxon>
        <taxon>Endopterygota</taxon>
        <taxon>Diptera</taxon>
        <taxon>Brachycera</taxon>
        <taxon>Muscomorpha</taxon>
        <taxon>Hippoboscoidea</taxon>
        <taxon>Glossinidae</taxon>
        <taxon>Glossina</taxon>
    </lineage>
</organism>
<dbReference type="EnsemblMetazoa" id="GPPI023679-RA">
    <property type="protein sequence ID" value="GPPI023679-PA"/>
    <property type="gene ID" value="GPPI023679"/>
</dbReference>
<evidence type="ECO:0000313" key="3">
    <source>
        <dbReference type="EnsemblMetazoa" id="GPPI023679-PA"/>
    </source>
</evidence>
<evidence type="ECO:0000256" key="1">
    <source>
        <dbReference type="SAM" id="Coils"/>
    </source>
</evidence>
<accession>A0A1B0BA55</accession>
<dbReference type="EMBL" id="JXJN01010825">
    <property type="status" value="NOT_ANNOTATED_CDS"/>
    <property type="molecule type" value="Genomic_DNA"/>
</dbReference>
<dbReference type="EMBL" id="JXJN01010826">
    <property type="status" value="NOT_ANNOTATED_CDS"/>
    <property type="molecule type" value="Genomic_DNA"/>
</dbReference>
<dbReference type="VEuPathDB" id="VectorBase:GPPI023679"/>
<sequence length="138" mass="16427">MIIRSNAQRKVVNICCLLRILQNIPGRMVIGVERQRLIASCICFAVMLVGTAIILYNYRMRLYAIEVERLRSDVGDADRMKTRLHDLLTKKEIEERNYRRIIKNEVREKEKLEHTINELEAKLSRLSEQEKKNYTFKF</sequence>
<reference evidence="4" key="1">
    <citation type="submission" date="2015-01" db="EMBL/GenBank/DDBJ databases">
        <authorList>
            <person name="Aksoy S."/>
            <person name="Warren W."/>
            <person name="Wilson R.K."/>
        </authorList>
    </citation>
    <scope>NUCLEOTIDE SEQUENCE [LARGE SCALE GENOMIC DNA]</scope>
    <source>
        <strain evidence="4">IAEA</strain>
    </source>
</reference>
<proteinExistence type="predicted"/>
<evidence type="ECO:0000256" key="2">
    <source>
        <dbReference type="SAM" id="Phobius"/>
    </source>
</evidence>
<dbReference type="AlphaFoldDB" id="A0A1B0BA55"/>